<sequence>MPNNIKKTTPTIPSALAAFFSLTLIVLSNTIQTPFKK</sequence>
<name>I9QGV1_HELPX</name>
<keyword evidence="1" id="KW-0472">Membrane</keyword>
<keyword evidence="1" id="KW-1133">Transmembrane helix</keyword>
<feature type="transmembrane region" description="Helical" evidence="1">
    <location>
        <begin position="12"/>
        <end position="31"/>
    </location>
</feature>
<dbReference type="EMBL" id="AKNV01000004">
    <property type="protein sequence ID" value="EJB33761.1"/>
    <property type="molecule type" value="Genomic_DNA"/>
</dbReference>
<organism evidence="2 3">
    <name type="scientific">Helicobacter pylori NQ4053</name>
    <dbReference type="NCBI Taxonomy" id="992027"/>
    <lineage>
        <taxon>Bacteria</taxon>
        <taxon>Pseudomonadati</taxon>
        <taxon>Campylobacterota</taxon>
        <taxon>Epsilonproteobacteria</taxon>
        <taxon>Campylobacterales</taxon>
        <taxon>Helicobacteraceae</taxon>
        <taxon>Helicobacter</taxon>
    </lineage>
</organism>
<evidence type="ECO:0000256" key="1">
    <source>
        <dbReference type="SAM" id="Phobius"/>
    </source>
</evidence>
<gene>
    <name evidence="2" type="ORF">HPNQ4053_0818</name>
</gene>
<keyword evidence="1" id="KW-0812">Transmembrane</keyword>
<proteinExistence type="predicted"/>
<reference evidence="2 3" key="1">
    <citation type="journal article" date="2013" name="Pathog. Dis.">
        <title>Genome sequences of 65 Helicobacter pylori strains isolated from asymptomatic individuals and patients with gastric cancer, peptic ulcer disease, or gastritis.</title>
        <authorList>
            <person name="Blanchard T.G."/>
            <person name="Czinn S.J."/>
            <person name="Correa P."/>
            <person name="Nakazawa T."/>
            <person name="Keelan M."/>
            <person name="Morningstar L."/>
            <person name="Santana-Cruz I."/>
            <person name="Maroo A."/>
            <person name="McCracken C."/>
            <person name="Shefchek K."/>
            <person name="Daugherty S."/>
            <person name="Song Y."/>
            <person name="Fraser C.M."/>
            <person name="Fricke W.F."/>
        </authorList>
    </citation>
    <scope>NUCLEOTIDE SEQUENCE [LARGE SCALE GENOMIC DNA]</scope>
    <source>
        <strain evidence="2 3">NQ4053</strain>
    </source>
</reference>
<evidence type="ECO:0000313" key="2">
    <source>
        <dbReference type="EMBL" id="EJB33761.1"/>
    </source>
</evidence>
<dbReference type="Proteomes" id="UP000004260">
    <property type="component" value="Unassembled WGS sequence"/>
</dbReference>
<dbReference type="AlphaFoldDB" id="I9QGV1"/>
<evidence type="ECO:0000313" key="3">
    <source>
        <dbReference type="Proteomes" id="UP000004260"/>
    </source>
</evidence>
<dbReference type="PATRIC" id="fig|992027.3.peg.804"/>
<accession>I9QGV1</accession>
<protein>
    <submittedName>
        <fullName evidence="2">Putative membrane protein</fullName>
    </submittedName>
</protein>
<comment type="caution">
    <text evidence="2">The sequence shown here is derived from an EMBL/GenBank/DDBJ whole genome shotgun (WGS) entry which is preliminary data.</text>
</comment>